<sequence length="327" mass="34720">MDPQHVRYFLAVIDHGSINSAANAVGVAQPTISQAMRSLERELKTPLFHRIGRGMVPTSAGHALVGPARTILRDIATAAGSVPDAEGHLRGRVDIRAHPAVSTGMLPRAVAEFHRRHPKVRVTIGTMYDESRVASLLRNAVCEIVVIHLPLDDDPDDTAEPGLETLELGTQVYRVALPPDEDSPTEGTLRWDELDSPMVVVPQGTSHASRIFRAMSPRQQARPPAVVLQNREARLAFALAGVGPTWIEQSMTQVALERGGRVRTMEPPLPAPYGMVFEPDRLSPAAAAFVEVCRELVGQSSAGAGSGAGGGPSGQSAATNASPAGES</sequence>
<dbReference type="Proteomes" id="UP001556631">
    <property type="component" value="Unassembled WGS sequence"/>
</dbReference>
<keyword evidence="2" id="KW-0805">Transcription regulation</keyword>
<name>A0ABV3T2G7_9ACTN</name>
<evidence type="ECO:0000259" key="6">
    <source>
        <dbReference type="PROSITE" id="PS50931"/>
    </source>
</evidence>
<dbReference type="InterPro" id="IPR036390">
    <property type="entry name" value="WH_DNA-bd_sf"/>
</dbReference>
<gene>
    <name evidence="7" type="ORF">AB3X52_12375</name>
</gene>
<protein>
    <submittedName>
        <fullName evidence="7">LysR family transcriptional regulator</fullName>
    </submittedName>
</protein>
<dbReference type="EMBL" id="JBFPJR010000020">
    <property type="protein sequence ID" value="MEX0428418.1"/>
    <property type="molecule type" value="Genomic_DNA"/>
</dbReference>
<evidence type="ECO:0000256" key="2">
    <source>
        <dbReference type="ARBA" id="ARBA00023015"/>
    </source>
</evidence>
<evidence type="ECO:0000256" key="3">
    <source>
        <dbReference type="ARBA" id="ARBA00023125"/>
    </source>
</evidence>
<dbReference type="Pfam" id="PF00126">
    <property type="entry name" value="HTH_1"/>
    <property type="match status" value="1"/>
</dbReference>
<dbReference type="SUPFAM" id="SSF46785">
    <property type="entry name" value="Winged helix' DNA-binding domain"/>
    <property type="match status" value="1"/>
</dbReference>
<comment type="caution">
    <text evidence="7">The sequence shown here is derived from an EMBL/GenBank/DDBJ whole genome shotgun (WGS) entry which is preliminary data.</text>
</comment>
<organism evidence="7 8">
    <name type="scientific">Nocardioides eburneus</name>
    <dbReference type="NCBI Taxonomy" id="3231482"/>
    <lineage>
        <taxon>Bacteria</taxon>
        <taxon>Bacillati</taxon>
        <taxon>Actinomycetota</taxon>
        <taxon>Actinomycetes</taxon>
        <taxon>Propionibacteriales</taxon>
        <taxon>Nocardioidaceae</taxon>
        <taxon>Nocardioides</taxon>
    </lineage>
</organism>
<dbReference type="SUPFAM" id="SSF53850">
    <property type="entry name" value="Periplasmic binding protein-like II"/>
    <property type="match status" value="1"/>
</dbReference>
<dbReference type="PRINTS" id="PR00039">
    <property type="entry name" value="HTHLYSR"/>
</dbReference>
<keyword evidence="8" id="KW-1185">Reference proteome</keyword>
<keyword evidence="4" id="KW-0804">Transcription</keyword>
<feature type="domain" description="HTH lysR-type" evidence="6">
    <location>
        <begin position="1"/>
        <end position="58"/>
    </location>
</feature>
<proteinExistence type="inferred from homology"/>
<comment type="similarity">
    <text evidence="1">Belongs to the LysR transcriptional regulatory family.</text>
</comment>
<dbReference type="Pfam" id="PF03466">
    <property type="entry name" value="LysR_substrate"/>
    <property type="match status" value="1"/>
</dbReference>
<dbReference type="InterPro" id="IPR036388">
    <property type="entry name" value="WH-like_DNA-bd_sf"/>
</dbReference>
<dbReference type="CDD" id="cd05466">
    <property type="entry name" value="PBP2_LTTR_substrate"/>
    <property type="match status" value="1"/>
</dbReference>
<evidence type="ECO:0000313" key="7">
    <source>
        <dbReference type="EMBL" id="MEX0428418.1"/>
    </source>
</evidence>
<evidence type="ECO:0000256" key="4">
    <source>
        <dbReference type="ARBA" id="ARBA00023163"/>
    </source>
</evidence>
<evidence type="ECO:0000256" key="1">
    <source>
        <dbReference type="ARBA" id="ARBA00009437"/>
    </source>
</evidence>
<evidence type="ECO:0000313" key="8">
    <source>
        <dbReference type="Proteomes" id="UP001556631"/>
    </source>
</evidence>
<dbReference type="RefSeq" id="WP_367994388.1">
    <property type="nucleotide sequence ID" value="NZ_JBFPJR010000020.1"/>
</dbReference>
<feature type="compositionally biased region" description="Gly residues" evidence="5">
    <location>
        <begin position="304"/>
        <end position="313"/>
    </location>
</feature>
<dbReference type="InterPro" id="IPR000847">
    <property type="entry name" value="LysR_HTH_N"/>
</dbReference>
<reference evidence="7 8" key="1">
    <citation type="submission" date="2024-07" db="EMBL/GenBank/DDBJ databases">
        <authorList>
            <person name="Lee S."/>
            <person name="Kang M."/>
        </authorList>
    </citation>
    <scope>NUCLEOTIDE SEQUENCE [LARGE SCALE GENOMIC DNA]</scope>
    <source>
        <strain evidence="7 8">DS6</strain>
    </source>
</reference>
<dbReference type="Gene3D" id="3.40.190.290">
    <property type="match status" value="1"/>
</dbReference>
<keyword evidence="3" id="KW-0238">DNA-binding</keyword>
<dbReference type="PANTHER" id="PTHR30346">
    <property type="entry name" value="TRANSCRIPTIONAL DUAL REGULATOR HCAR-RELATED"/>
    <property type="match status" value="1"/>
</dbReference>
<dbReference type="PANTHER" id="PTHR30346:SF29">
    <property type="entry name" value="LYSR SUBSTRATE-BINDING"/>
    <property type="match status" value="1"/>
</dbReference>
<dbReference type="PROSITE" id="PS50931">
    <property type="entry name" value="HTH_LYSR"/>
    <property type="match status" value="1"/>
</dbReference>
<accession>A0ABV3T2G7</accession>
<evidence type="ECO:0000256" key="5">
    <source>
        <dbReference type="SAM" id="MobiDB-lite"/>
    </source>
</evidence>
<dbReference type="Gene3D" id="1.10.10.10">
    <property type="entry name" value="Winged helix-like DNA-binding domain superfamily/Winged helix DNA-binding domain"/>
    <property type="match status" value="1"/>
</dbReference>
<dbReference type="InterPro" id="IPR005119">
    <property type="entry name" value="LysR_subst-bd"/>
</dbReference>
<feature type="region of interest" description="Disordered" evidence="5">
    <location>
        <begin position="300"/>
        <end position="327"/>
    </location>
</feature>